<feature type="region of interest" description="Disordered" evidence="1">
    <location>
        <begin position="37"/>
        <end position="65"/>
    </location>
</feature>
<accession>A0A5B7HGD1</accession>
<sequence length="65" mass="7686">MWAFHGNFWAKGDAFLWYLLSQTPSARKQLPHVRKLNLHSDRGQDSNPCAWRPLRPQNMHQSGLW</sequence>
<dbReference type="EMBL" id="VSRR010029065">
    <property type="protein sequence ID" value="MPC69223.1"/>
    <property type="molecule type" value="Genomic_DNA"/>
</dbReference>
<proteinExistence type="predicted"/>
<dbReference type="Proteomes" id="UP000324222">
    <property type="component" value="Unassembled WGS sequence"/>
</dbReference>
<comment type="caution">
    <text evidence="2">The sequence shown here is derived from an EMBL/GenBank/DDBJ whole genome shotgun (WGS) entry which is preliminary data.</text>
</comment>
<keyword evidence="3" id="KW-1185">Reference proteome</keyword>
<organism evidence="2 3">
    <name type="scientific">Portunus trituberculatus</name>
    <name type="common">Swimming crab</name>
    <name type="synonym">Neptunus trituberculatus</name>
    <dbReference type="NCBI Taxonomy" id="210409"/>
    <lineage>
        <taxon>Eukaryota</taxon>
        <taxon>Metazoa</taxon>
        <taxon>Ecdysozoa</taxon>
        <taxon>Arthropoda</taxon>
        <taxon>Crustacea</taxon>
        <taxon>Multicrustacea</taxon>
        <taxon>Malacostraca</taxon>
        <taxon>Eumalacostraca</taxon>
        <taxon>Eucarida</taxon>
        <taxon>Decapoda</taxon>
        <taxon>Pleocyemata</taxon>
        <taxon>Brachyura</taxon>
        <taxon>Eubrachyura</taxon>
        <taxon>Portunoidea</taxon>
        <taxon>Portunidae</taxon>
        <taxon>Portuninae</taxon>
        <taxon>Portunus</taxon>
    </lineage>
</organism>
<evidence type="ECO:0000313" key="3">
    <source>
        <dbReference type="Proteomes" id="UP000324222"/>
    </source>
</evidence>
<reference evidence="2 3" key="1">
    <citation type="submission" date="2019-05" db="EMBL/GenBank/DDBJ databases">
        <title>Another draft genome of Portunus trituberculatus and its Hox gene families provides insights of decapod evolution.</title>
        <authorList>
            <person name="Jeong J.-H."/>
            <person name="Song I."/>
            <person name="Kim S."/>
            <person name="Choi T."/>
            <person name="Kim D."/>
            <person name="Ryu S."/>
            <person name="Kim W."/>
        </authorList>
    </citation>
    <scope>NUCLEOTIDE SEQUENCE [LARGE SCALE GENOMIC DNA]</scope>
    <source>
        <tissue evidence="2">Muscle</tissue>
    </source>
</reference>
<evidence type="ECO:0000313" key="2">
    <source>
        <dbReference type="EMBL" id="MPC69223.1"/>
    </source>
</evidence>
<dbReference type="AlphaFoldDB" id="A0A5B7HGD1"/>
<evidence type="ECO:0000256" key="1">
    <source>
        <dbReference type="SAM" id="MobiDB-lite"/>
    </source>
</evidence>
<gene>
    <name evidence="2" type="ORF">E2C01_063440</name>
</gene>
<protein>
    <submittedName>
        <fullName evidence="2">Uncharacterized protein</fullName>
    </submittedName>
</protein>
<name>A0A5B7HGD1_PORTR</name>